<gene>
    <name evidence="7" type="ORF">UR47_C0003G0045</name>
</gene>
<dbReference type="InterPro" id="IPR001114">
    <property type="entry name" value="Adenylosuccinate_synthetase"/>
</dbReference>
<feature type="non-terminal residue" evidence="7">
    <location>
        <position position="353"/>
    </location>
</feature>
<dbReference type="InterPro" id="IPR027417">
    <property type="entry name" value="P-loop_NTPase"/>
</dbReference>
<keyword evidence="1" id="KW-0436">Ligase</keyword>
<dbReference type="PANTHER" id="PTHR11846:SF0">
    <property type="entry name" value="ADENYLOSUCCINATE SYNTHETASE"/>
    <property type="match status" value="1"/>
</dbReference>
<evidence type="ECO:0000256" key="2">
    <source>
        <dbReference type="ARBA" id="ARBA00022723"/>
    </source>
</evidence>
<evidence type="ECO:0000256" key="5">
    <source>
        <dbReference type="ARBA" id="ARBA00022842"/>
    </source>
</evidence>
<dbReference type="InterPro" id="IPR042111">
    <property type="entry name" value="Adenylosuccinate_synth_dom3"/>
</dbReference>
<dbReference type="EMBL" id="LBPI01000003">
    <property type="protein sequence ID" value="KKP55269.1"/>
    <property type="molecule type" value="Genomic_DNA"/>
</dbReference>
<dbReference type="Pfam" id="PF00709">
    <property type="entry name" value="Adenylsucc_synt"/>
    <property type="match status" value="1"/>
</dbReference>
<proteinExistence type="inferred from homology"/>
<dbReference type="AlphaFoldDB" id="A0A0G0AES8"/>
<dbReference type="Gene3D" id="3.40.440.10">
    <property type="entry name" value="Adenylosuccinate Synthetase, subunit A, domain 1"/>
    <property type="match status" value="1"/>
</dbReference>
<keyword evidence="6" id="KW-0342">GTP-binding</keyword>
<keyword evidence="3" id="KW-0547">Nucleotide-binding</keyword>
<dbReference type="PANTHER" id="PTHR11846">
    <property type="entry name" value="ADENYLOSUCCINATE SYNTHETASE"/>
    <property type="match status" value="1"/>
</dbReference>
<dbReference type="InterPro" id="IPR042110">
    <property type="entry name" value="Adenylosuccinate_synth_dom2"/>
</dbReference>
<dbReference type="GO" id="GO:0005737">
    <property type="term" value="C:cytoplasm"/>
    <property type="evidence" value="ECO:0007669"/>
    <property type="project" value="TreeGrafter"/>
</dbReference>
<comment type="caution">
    <text evidence="7">The sequence shown here is derived from an EMBL/GenBank/DDBJ whole genome shotgun (WGS) entry which is preliminary data.</text>
</comment>
<evidence type="ECO:0000256" key="1">
    <source>
        <dbReference type="ARBA" id="ARBA00022598"/>
    </source>
</evidence>
<evidence type="ECO:0000256" key="3">
    <source>
        <dbReference type="ARBA" id="ARBA00022741"/>
    </source>
</evidence>
<evidence type="ECO:0000313" key="8">
    <source>
        <dbReference type="Proteomes" id="UP000034488"/>
    </source>
</evidence>
<dbReference type="Gene3D" id="1.10.300.10">
    <property type="entry name" value="Adenylosuccinate Synthetase, subunit A, domain 2"/>
    <property type="match status" value="1"/>
</dbReference>
<reference evidence="7 8" key="1">
    <citation type="journal article" date="2015" name="Nature">
        <title>rRNA introns, odd ribosomes, and small enigmatic genomes across a large radiation of phyla.</title>
        <authorList>
            <person name="Brown C.T."/>
            <person name="Hug L.A."/>
            <person name="Thomas B.C."/>
            <person name="Sharon I."/>
            <person name="Castelle C.J."/>
            <person name="Singh A."/>
            <person name="Wilkins M.J."/>
            <person name="Williams K.H."/>
            <person name="Banfield J.F."/>
        </authorList>
    </citation>
    <scope>NUCLEOTIDE SEQUENCE [LARGE SCALE GENOMIC DNA]</scope>
</reference>
<dbReference type="GO" id="GO:0046872">
    <property type="term" value="F:metal ion binding"/>
    <property type="evidence" value="ECO:0007669"/>
    <property type="project" value="UniProtKB-KW"/>
</dbReference>
<organism evidence="7 8">
    <name type="scientific">candidate division WS6 bacterium GW2011_GWB1_33_6</name>
    <dbReference type="NCBI Taxonomy" id="1619088"/>
    <lineage>
        <taxon>Bacteria</taxon>
        <taxon>Candidatus Dojkabacteria</taxon>
    </lineage>
</organism>
<dbReference type="GO" id="GO:0004019">
    <property type="term" value="F:adenylosuccinate synthase activity"/>
    <property type="evidence" value="ECO:0007669"/>
    <property type="project" value="InterPro"/>
</dbReference>
<dbReference type="GO" id="GO:0005525">
    <property type="term" value="F:GTP binding"/>
    <property type="evidence" value="ECO:0007669"/>
    <property type="project" value="UniProtKB-KW"/>
</dbReference>
<evidence type="ECO:0000256" key="6">
    <source>
        <dbReference type="ARBA" id="ARBA00023134"/>
    </source>
</evidence>
<dbReference type="Proteomes" id="UP000034488">
    <property type="component" value="Unassembled WGS sequence"/>
</dbReference>
<protein>
    <submittedName>
        <fullName evidence="7">Adenylosuccinate synthetase</fullName>
    </submittedName>
</protein>
<dbReference type="Gene3D" id="3.90.170.10">
    <property type="entry name" value="Adenylosuccinate Synthetase, subunit A, domain 3"/>
    <property type="match status" value="1"/>
</dbReference>
<dbReference type="HAMAP" id="MF_00011">
    <property type="entry name" value="Adenylosucc_synth"/>
    <property type="match status" value="1"/>
</dbReference>
<dbReference type="SMART" id="SM00788">
    <property type="entry name" value="Adenylsucc_synt"/>
    <property type="match status" value="1"/>
</dbReference>
<accession>A0A0G0AES8</accession>
<dbReference type="SUPFAM" id="SSF52540">
    <property type="entry name" value="P-loop containing nucleoside triphosphate hydrolases"/>
    <property type="match status" value="1"/>
</dbReference>
<dbReference type="InterPro" id="IPR042109">
    <property type="entry name" value="Adenylosuccinate_synth_dom1"/>
</dbReference>
<evidence type="ECO:0000256" key="4">
    <source>
        <dbReference type="ARBA" id="ARBA00022755"/>
    </source>
</evidence>
<evidence type="ECO:0000313" key="7">
    <source>
        <dbReference type="EMBL" id="KKP55269.1"/>
    </source>
</evidence>
<dbReference type="GO" id="GO:0044208">
    <property type="term" value="P:'de novo' AMP biosynthetic process"/>
    <property type="evidence" value="ECO:0007669"/>
    <property type="project" value="TreeGrafter"/>
</dbReference>
<name>A0A0G0AES8_9BACT</name>
<keyword evidence="4" id="KW-0658">Purine biosynthesis</keyword>
<keyword evidence="2" id="KW-0479">Metal-binding</keyword>
<keyword evidence="5" id="KW-0460">Magnesium</keyword>
<dbReference type="GO" id="GO:0046040">
    <property type="term" value="P:IMP metabolic process"/>
    <property type="evidence" value="ECO:0007669"/>
    <property type="project" value="TreeGrafter"/>
</dbReference>
<sequence length="353" mass="39663">MTNLEKSLNKKGRRANSVAVIGALFGDEGKGRITDELTDYFLNKKGFKKIVVYRDNGGANAGHTISMNGKKIGLHQIGSGILHKGCTVILGKGMVIHPSDLLEEIKEIKTVFELKELPAELLIDEMAVLSLDTHRALESAFKQGKSNTLGSHAATGRGISPAYADVVYRFPLRMRDLFKSNWKEIFIDHYDRYSDWIRGMGMDLDSMVIQRYKGKEYKIGNINQFINDLDSIRELIRPYVKDVYDTVSKHWKSDTPFIFEKSQAIGLDMRWGVYPDVSASNCCIDGITYSTGGIINAKDISARYGVIKSTYMSSVGKRKIPTFMEEELASTLREDAHEYGTTTGRPRDIAYMD</sequence>